<sequence length="653" mass="73368">MLSNMKSIKTLQVPDFVWKSQFEPGAELGFLVQPHFMTTVEETTWRAKYLFTKKIITENHKIAANLKRRWDLSADLIHKIRDTRNCEEANIYDVEPDALTDRFGFNVDRDQVLVCQSLPQRITDANGSFRSTGVKIQADGCLKRLVAKGMYVSYIGSGKLRFVSGFRFLPGGEKLGLINAEDEEYVQLHTPTSYSSTLVMWVATSEYGVRGISVAPLGIDYAFERYDDVYVNRKMLKTNSSGIEIEKFVITVGLSEVTSLCIYSKNFINGGDLERQEWFIQRYSWSPTIPPTFSKYPIDVNHDIFCGNLNYITEQARREAAALDHIMFNERPVIRFTCWLGSNSEIYGIGILVEGEDKPLVMGKTTEFSTDAALEKGEVITSLDIFLGGRECLPVGVSLNTSRGVAFHFIIPNLADAPRKHSLEARSRTEIVGLFAGFTRAFSKTPLSQLLALGIITSLVKGPSTVEEDRGSRKFPSNPQLRLWNEATDGPCPRDILWNSQQHLGYFISTAPVANCKLLECYVQDNHHGYRITGICVSYGKEPDSLQQAPMVLGRLSSAATKTIFEIESDRGEYIVAADVYIKSIKMSSTVEPPLAVTGIVFWTSSRRKISCGKCQAEYASKVLPLRTSIEEDFILKWIYSTNIDYLTNVKDI</sequence>
<keyword evidence="2" id="KW-1185">Reference proteome</keyword>
<evidence type="ECO:0000313" key="1">
    <source>
        <dbReference type="EMBL" id="KAK6499920.1"/>
    </source>
</evidence>
<organism evidence="1 2">
    <name type="scientific">Arthrobotrys musiformis</name>
    <dbReference type="NCBI Taxonomy" id="47236"/>
    <lineage>
        <taxon>Eukaryota</taxon>
        <taxon>Fungi</taxon>
        <taxon>Dikarya</taxon>
        <taxon>Ascomycota</taxon>
        <taxon>Pezizomycotina</taxon>
        <taxon>Orbiliomycetes</taxon>
        <taxon>Orbiliales</taxon>
        <taxon>Orbiliaceae</taxon>
        <taxon>Arthrobotrys</taxon>
    </lineage>
</organism>
<proteinExistence type="predicted"/>
<comment type="caution">
    <text evidence="1">The sequence shown here is derived from an EMBL/GenBank/DDBJ whole genome shotgun (WGS) entry which is preliminary data.</text>
</comment>
<reference evidence="1 2" key="1">
    <citation type="submission" date="2023-08" db="EMBL/GenBank/DDBJ databases">
        <authorList>
            <person name="Palmer J.M."/>
        </authorList>
    </citation>
    <scope>NUCLEOTIDE SEQUENCE [LARGE SCALE GENOMIC DNA]</scope>
    <source>
        <strain evidence="1 2">TWF481</strain>
    </source>
</reference>
<accession>A0AAV9W1H7</accession>
<gene>
    <name evidence="1" type="ORF">TWF481_010276</name>
</gene>
<name>A0AAV9W1H7_9PEZI</name>
<evidence type="ECO:0000313" key="2">
    <source>
        <dbReference type="Proteomes" id="UP001370758"/>
    </source>
</evidence>
<protein>
    <submittedName>
        <fullName evidence="1">Uncharacterized protein</fullName>
    </submittedName>
</protein>
<dbReference type="AlphaFoldDB" id="A0AAV9W1H7"/>
<dbReference type="Proteomes" id="UP001370758">
    <property type="component" value="Unassembled WGS sequence"/>
</dbReference>
<dbReference type="EMBL" id="JAVHJL010000007">
    <property type="protein sequence ID" value="KAK6499920.1"/>
    <property type="molecule type" value="Genomic_DNA"/>
</dbReference>